<dbReference type="GeneID" id="40102936"/>
<sequence length="315" mass="36502">MRLQERLTYTLALRALAQAWVEQAGLLAQKTERQLDENIFVGVTEIPWNGETLMVKIVDRRAQSYTIHTEGFRHIGLPNIRIELPLGDKVSNSPNEDLQTILNEVDILSRNTLTHLVLETTWSIKGTSTVSNYGTTYLAYEGDGYPMELKHKDGSLVYELAPNVLAQRKACAKWLFNESLNELPMIIERLLEEQGGSEVDILNIHIFEENIHRIILKRYGSEVRLVVILDHPSNYFEMPLLRVYEYRKAQIKELIRQLRNQEIVSPGEVELIHEMVKRMEFDKNELGVFHYVDEKALVSVKESAMPFHNSRRFEI</sequence>
<dbReference type="RefSeq" id="YP_009626036.1">
    <property type="nucleotide sequence ID" value="NC_042136.1"/>
</dbReference>
<keyword evidence="2" id="KW-1185">Reference proteome</keyword>
<organism evidence="1 2">
    <name type="scientific">Vibrio phage VP4B</name>
    <dbReference type="NCBI Taxonomy" id="1262540"/>
    <lineage>
        <taxon>Viruses</taxon>
        <taxon>Duplodnaviria</taxon>
        <taxon>Heunggongvirae</taxon>
        <taxon>Uroviricota</taxon>
        <taxon>Caudoviricetes</taxon>
        <taxon>Chimalliviridae</taxon>
        <taxon>Gorgonvirinae</taxon>
        <taxon>Tidunavirus</taxon>
        <taxon>Tidunavirus VP4B</taxon>
    </lineage>
</organism>
<evidence type="ECO:0000313" key="1">
    <source>
        <dbReference type="EMBL" id="AGB07174.1"/>
    </source>
</evidence>
<accession>V9LZB9</accession>
<name>V9LZB9_9CAUD</name>
<reference evidence="1 2" key="1">
    <citation type="submission" date="2012-11" db="EMBL/GenBank/DDBJ databases">
        <title>Complete genome sequence of a novel phiKZ-like Vibrio phage.</title>
        <authorList>
            <person name="Luo Z."/>
            <person name="Yu Y."/>
        </authorList>
    </citation>
    <scope>NUCLEOTIDE SEQUENCE [LARGE SCALE GENOMIC DNA]</scope>
</reference>
<dbReference type="KEGG" id="vg:40102936"/>
<evidence type="ECO:0000313" key="2">
    <source>
        <dbReference type="Proteomes" id="UP000272155"/>
    </source>
</evidence>
<proteinExistence type="predicted"/>
<protein>
    <submittedName>
        <fullName evidence="1">Uncharacterized protein</fullName>
    </submittedName>
</protein>
<dbReference type="OrthoDB" id="30222at10239"/>
<dbReference type="EMBL" id="KC131130">
    <property type="protein sequence ID" value="AGB07174.1"/>
    <property type="molecule type" value="Genomic_DNA"/>
</dbReference>
<dbReference type="Proteomes" id="UP000272155">
    <property type="component" value="Segment"/>
</dbReference>